<evidence type="ECO:0000313" key="2">
    <source>
        <dbReference type="EMBL" id="MXN48793.1"/>
    </source>
</evidence>
<name>A0A6N8SK06_9HYPH</name>
<dbReference type="AlphaFoldDB" id="A0A6N8SK06"/>
<keyword evidence="3" id="KW-1185">Reference proteome</keyword>
<dbReference type="RefSeq" id="WP_160862286.1">
    <property type="nucleotide sequence ID" value="NZ_WUMK01000012.1"/>
</dbReference>
<accession>A0A6N8SK06</accession>
<gene>
    <name evidence="2" type="ORF">GR138_26700</name>
</gene>
<protein>
    <submittedName>
        <fullName evidence="2">Uncharacterized protein</fullName>
    </submittedName>
</protein>
<feature type="compositionally biased region" description="Basic and acidic residues" evidence="1">
    <location>
        <begin position="1"/>
        <end position="11"/>
    </location>
</feature>
<evidence type="ECO:0000313" key="3">
    <source>
        <dbReference type="Proteomes" id="UP000435802"/>
    </source>
</evidence>
<proteinExistence type="predicted"/>
<sequence length="153" mass="17256">MTPERAAKNEIDPATAPTVPGHGPSSIPRKDAKMNEVTNTTAGAREAMPSRFDGMTLQDMRNLFDGVQAAHHVLLTNEWNANGSSLTGSYLWFKVEAERLNNLMQEIASAALDRQTYDDEDDAWEREQILIRAKPFRMGHRRYRTLTQVELLA</sequence>
<organism evidence="2 3">
    <name type="scientific">Shinella kummerowiae</name>
    <dbReference type="NCBI Taxonomy" id="417745"/>
    <lineage>
        <taxon>Bacteria</taxon>
        <taxon>Pseudomonadati</taxon>
        <taxon>Pseudomonadota</taxon>
        <taxon>Alphaproteobacteria</taxon>
        <taxon>Hyphomicrobiales</taxon>
        <taxon>Rhizobiaceae</taxon>
        <taxon>Shinella</taxon>
    </lineage>
</organism>
<evidence type="ECO:0000256" key="1">
    <source>
        <dbReference type="SAM" id="MobiDB-lite"/>
    </source>
</evidence>
<feature type="region of interest" description="Disordered" evidence="1">
    <location>
        <begin position="1"/>
        <end position="35"/>
    </location>
</feature>
<dbReference type="EMBL" id="WUMK01000012">
    <property type="protein sequence ID" value="MXN48793.1"/>
    <property type="molecule type" value="Genomic_DNA"/>
</dbReference>
<comment type="caution">
    <text evidence="2">The sequence shown here is derived from an EMBL/GenBank/DDBJ whole genome shotgun (WGS) entry which is preliminary data.</text>
</comment>
<reference evidence="2 3" key="1">
    <citation type="submission" date="2019-12" db="EMBL/GenBank/DDBJ databases">
        <title>Shinella kummerowiae sp. nov., a symbiotic bacterium isolated from root nodules of the herbal legume Kummerowia stipulacea.</title>
        <authorList>
            <person name="Gao J."/>
        </authorList>
    </citation>
    <scope>NUCLEOTIDE SEQUENCE [LARGE SCALE GENOMIC DNA]</scope>
    <source>
        <strain evidence="2 3">CCBAU 25048</strain>
    </source>
</reference>
<dbReference type="Proteomes" id="UP000435802">
    <property type="component" value="Unassembled WGS sequence"/>
</dbReference>